<dbReference type="InterPro" id="IPR050723">
    <property type="entry name" value="CFA/CMAS"/>
</dbReference>
<evidence type="ECO:0000313" key="7">
    <source>
        <dbReference type="Proteomes" id="UP000838100"/>
    </source>
</evidence>
<keyword evidence="3 6" id="KW-0808">Transferase</keyword>
<evidence type="ECO:0000256" key="4">
    <source>
        <dbReference type="ARBA" id="ARBA00022691"/>
    </source>
</evidence>
<evidence type="ECO:0000256" key="5">
    <source>
        <dbReference type="ARBA" id="ARBA00023098"/>
    </source>
</evidence>
<keyword evidence="5" id="KW-0443">Lipid metabolism</keyword>
<sequence length="423" mass="48542">MASISTAYNHLDDHLKSSAIDDFAYRKVIKHFACIRHGRLVISFDDQTHSMGQAHKDTDLVAYIHVENKALFRHIMLNGMTGAAEMYMLGAWKCPDLLKLIQLMCRNIHLLSEMDNKRSTLSKVSNKLMHYFNQNTVSGSQRNISAHYDLSNDFFATFLDKSMMYSSAIFADDNTSLEQAATFKLDVICQKLNLSATDHVVEIGTGWGGMAIYAAQHYGCKVTTTTISQQQYDYTCAQVKKLGLEGQITVLMKDYRELQGQFDKLISIEMIEAVGHKFYQSYFEQCSHLLKEDGLALIQAITISDQRFHQAKNRVDFIQRYIFPGGCLPSVSVISNCIADHTDMQIVDLDDITKDYALTLHHWRQEFHRGIEQVKQLGFDDIFCRMWEYYLSYCEGGFRERVIQTSQILIAKPLHRGNTSRRR</sequence>
<keyword evidence="7" id="KW-1185">Reference proteome</keyword>
<dbReference type="Pfam" id="PF02353">
    <property type="entry name" value="CMAS"/>
    <property type="match status" value="1"/>
</dbReference>
<accession>A0ABM9ADF4</accession>
<dbReference type="GO" id="GO:0032259">
    <property type="term" value="P:methylation"/>
    <property type="evidence" value="ECO:0007669"/>
    <property type="project" value="UniProtKB-KW"/>
</dbReference>
<comment type="similarity">
    <text evidence="1">Belongs to the CFA/CMAS family.</text>
</comment>
<evidence type="ECO:0000313" key="6">
    <source>
        <dbReference type="EMBL" id="CAH0991230.1"/>
    </source>
</evidence>
<dbReference type="PANTHER" id="PTHR43667">
    <property type="entry name" value="CYCLOPROPANE-FATTY-ACYL-PHOSPHOLIPID SYNTHASE"/>
    <property type="match status" value="1"/>
</dbReference>
<dbReference type="GO" id="GO:0008168">
    <property type="term" value="F:methyltransferase activity"/>
    <property type="evidence" value="ECO:0007669"/>
    <property type="project" value="UniProtKB-KW"/>
</dbReference>
<reference evidence="6" key="1">
    <citation type="submission" date="2021-12" db="EMBL/GenBank/DDBJ databases">
        <authorList>
            <person name="Rodrigo-Torres L."/>
            <person name="Arahal R. D."/>
            <person name="Lucena T."/>
        </authorList>
    </citation>
    <scope>NUCLEOTIDE SEQUENCE</scope>
    <source>
        <strain evidence="6">CECT 8267</strain>
    </source>
</reference>
<dbReference type="CDD" id="cd02440">
    <property type="entry name" value="AdoMet_MTases"/>
    <property type="match status" value="1"/>
</dbReference>
<dbReference type="SUPFAM" id="SSF53335">
    <property type="entry name" value="S-adenosyl-L-methionine-dependent methyltransferases"/>
    <property type="match status" value="1"/>
</dbReference>
<dbReference type="PANTHER" id="PTHR43667:SF2">
    <property type="entry name" value="FATTY ACID C-METHYL TRANSFERASE"/>
    <property type="match status" value="1"/>
</dbReference>
<evidence type="ECO:0000256" key="3">
    <source>
        <dbReference type="ARBA" id="ARBA00022679"/>
    </source>
</evidence>
<dbReference type="Proteomes" id="UP000838100">
    <property type="component" value="Unassembled WGS sequence"/>
</dbReference>
<gene>
    <name evidence="6" type="primary">ufaA1</name>
    <name evidence="6" type="ORF">SIN8267_01332</name>
</gene>
<dbReference type="InterPro" id="IPR029063">
    <property type="entry name" value="SAM-dependent_MTases_sf"/>
</dbReference>
<organism evidence="6 7">
    <name type="scientific">Sinobacterium norvegicum</name>
    <dbReference type="NCBI Taxonomy" id="1641715"/>
    <lineage>
        <taxon>Bacteria</taxon>
        <taxon>Pseudomonadati</taxon>
        <taxon>Pseudomonadota</taxon>
        <taxon>Gammaproteobacteria</taxon>
        <taxon>Cellvibrionales</taxon>
        <taxon>Spongiibacteraceae</taxon>
        <taxon>Sinobacterium</taxon>
    </lineage>
</organism>
<keyword evidence="4" id="KW-0949">S-adenosyl-L-methionine</keyword>
<dbReference type="EMBL" id="CAKLPX010000001">
    <property type="protein sequence ID" value="CAH0991230.1"/>
    <property type="molecule type" value="Genomic_DNA"/>
</dbReference>
<evidence type="ECO:0000256" key="1">
    <source>
        <dbReference type="ARBA" id="ARBA00010815"/>
    </source>
</evidence>
<dbReference type="RefSeq" id="WP_237443887.1">
    <property type="nucleotide sequence ID" value="NZ_CAKLPX010000001.1"/>
</dbReference>
<evidence type="ECO:0000256" key="2">
    <source>
        <dbReference type="ARBA" id="ARBA00022603"/>
    </source>
</evidence>
<dbReference type="Gene3D" id="3.40.50.150">
    <property type="entry name" value="Vaccinia Virus protein VP39"/>
    <property type="match status" value="1"/>
</dbReference>
<protein>
    <submittedName>
        <fullName evidence="6">Tuberculostearic acid methyltransferase UfaA1</fullName>
        <ecNumber evidence="6">2.1.1.-</ecNumber>
    </submittedName>
</protein>
<name>A0ABM9ADF4_9GAMM</name>
<comment type="caution">
    <text evidence="6">The sequence shown here is derived from an EMBL/GenBank/DDBJ whole genome shotgun (WGS) entry which is preliminary data.</text>
</comment>
<dbReference type="InterPro" id="IPR003333">
    <property type="entry name" value="CMAS"/>
</dbReference>
<dbReference type="EC" id="2.1.1.-" evidence="6"/>
<proteinExistence type="inferred from homology"/>
<keyword evidence="2 6" id="KW-0489">Methyltransferase</keyword>
<dbReference type="PIRSF" id="PIRSF003085">
    <property type="entry name" value="CMAS"/>
    <property type="match status" value="1"/>
</dbReference>